<evidence type="ECO:0000256" key="7">
    <source>
        <dbReference type="ARBA" id="ARBA00023136"/>
    </source>
</evidence>
<evidence type="ECO:0000256" key="8">
    <source>
        <dbReference type="RuleBase" id="RU363032"/>
    </source>
</evidence>
<keyword evidence="5 8" id="KW-0812">Transmembrane</keyword>
<dbReference type="RefSeq" id="WP_207845767.1">
    <property type="nucleotide sequence ID" value="NZ_JAFVMH010000003.1"/>
</dbReference>
<feature type="transmembrane region" description="Helical" evidence="8">
    <location>
        <begin position="103"/>
        <end position="128"/>
    </location>
</feature>
<dbReference type="Pfam" id="PF00528">
    <property type="entry name" value="BPD_transp_1"/>
    <property type="match status" value="1"/>
</dbReference>
<feature type="transmembrane region" description="Helical" evidence="8">
    <location>
        <begin position="63"/>
        <end position="91"/>
    </location>
</feature>
<dbReference type="PANTHER" id="PTHR42929:SF1">
    <property type="entry name" value="INNER MEMBRANE ABC TRANSPORTER PERMEASE PROTEIN YDCU-RELATED"/>
    <property type="match status" value="1"/>
</dbReference>
<dbReference type="InterPro" id="IPR035906">
    <property type="entry name" value="MetI-like_sf"/>
</dbReference>
<feature type="transmembrane region" description="Helical" evidence="8">
    <location>
        <begin position="12"/>
        <end position="34"/>
    </location>
</feature>
<dbReference type="PANTHER" id="PTHR42929">
    <property type="entry name" value="INNER MEMBRANE ABC TRANSPORTER PERMEASE PROTEIN YDCU-RELATED-RELATED"/>
    <property type="match status" value="1"/>
</dbReference>
<organism evidence="10 11">
    <name type="scientific">Acetobacter garciniae</name>
    <dbReference type="NCBI Taxonomy" id="2817435"/>
    <lineage>
        <taxon>Bacteria</taxon>
        <taxon>Pseudomonadati</taxon>
        <taxon>Pseudomonadota</taxon>
        <taxon>Alphaproteobacteria</taxon>
        <taxon>Acetobacterales</taxon>
        <taxon>Acetobacteraceae</taxon>
        <taxon>Acetobacter</taxon>
    </lineage>
</organism>
<sequence length="282" mass="31020">MIPAYYKAPRTLLAILPLCFLALFFLVPVGYLFILSFVEGNAFGGAHWTFTTANYTGMLGDRFYIVIAVRTISISLIACVLNVILAFPVALFAARLQSVWKSVFLTIATVPLMVSNIVRAFGWVVILGRRGILNSVLQFFAPQMVLRQHLFSIQAICFGLLTITLPFTIMFLTNAVSGIDRKNIEAAESLGATRWGVFYHIILPLTKSALASGLMVVFFLTLSAYVTVTLLGGPRYKTLVGFIYDYSATLRWPQAAALSFVLLGIGLAFAGIVQLLVSERKK</sequence>
<dbReference type="SUPFAM" id="SSF161098">
    <property type="entry name" value="MetI-like"/>
    <property type="match status" value="1"/>
</dbReference>
<name>A0A939KQA9_9PROT</name>
<gene>
    <name evidence="10" type="ORF">J2D77_08015</name>
</gene>
<keyword evidence="3 8" id="KW-0813">Transport</keyword>
<keyword evidence="11" id="KW-1185">Reference proteome</keyword>
<evidence type="ECO:0000259" key="9">
    <source>
        <dbReference type="PROSITE" id="PS50928"/>
    </source>
</evidence>
<feature type="transmembrane region" description="Helical" evidence="8">
    <location>
        <begin position="209"/>
        <end position="232"/>
    </location>
</feature>
<feature type="transmembrane region" description="Helical" evidence="8">
    <location>
        <begin position="252"/>
        <end position="277"/>
    </location>
</feature>
<dbReference type="InterPro" id="IPR000515">
    <property type="entry name" value="MetI-like"/>
</dbReference>
<dbReference type="GO" id="GO:0055085">
    <property type="term" value="P:transmembrane transport"/>
    <property type="evidence" value="ECO:0007669"/>
    <property type="project" value="InterPro"/>
</dbReference>
<dbReference type="Gene3D" id="1.10.3720.10">
    <property type="entry name" value="MetI-like"/>
    <property type="match status" value="1"/>
</dbReference>
<dbReference type="PROSITE" id="PS50928">
    <property type="entry name" value="ABC_TM1"/>
    <property type="match status" value="1"/>
</dbReference>
<dbReference type="Proteomes" id="UP000664073">
    <property type="component" value="Unassembled WGS sequence"/>
</dbReference>
<evidence type="ECO:0000256" key="1">
    <source>
        <dbReference type="ARBA" id="ARBA00004651"/>
    </source>
</evidence>
<proteinExistence type="inferred from homology"/>
<comment type="caution">
    <text evidence="10">The sequence shown here is derived from an EMBL/GenBank/DDBJ whole genome shotgun (WGS) entry which is preliminary data.</text>
</comment>
<evidence type="ECO:0000256" key="5">
    <source>
        <dbReference type="ARBA" id="ARBA00022692"/>
    </source>
</evidence>
<evidence type="ECO:0000256" key="6">
    <source>
        <dbReference type="ARBA" id="ARBA00022989"/>
    </source>
</evidence>
<keyword evidence="6 8" id="KW-1133">Transmembrane helix</keyword>
<evidence type="ECO:0000313" key="10">
    <source>
        <dbReference type="EMBL" id="MBO1325092.1"/>
    </source>
</evidence>
<comment type="subcellular location">
    <subcellularLocation>
        <location evidence="1 8">Cell membrane</location>
        <topology evidence="1 8">Multi-pass membrane protein</topology>
    </subcellularLocation>
</comment>
<feature type="domain" description="ABC transmembrane type-1" evidence="9">
    <location>
        <begin position="68"/>
        <end position="273"/>
    </location>
</feature>
<evidence type="ECO:0000256" key="3">
    <source>
        <dbReference type="ARBA" id="ARBA00022448"/>
    </source>
</evidence>
<dbReference type="CDD" id="cd06261">
    <property type="entry name" value="TM_PBP2"/>
    <property type="match status" value="1"/>
</dbReference>
<dbReference type="GO" id="GO:0005886">
    <property type="term" value="C:plasma membrane"/>
    <property type="evidence" value="ECO:0007669"/>
    <property type="project" value="UniProtKB-SubCell"/>
</dbReference>
<evidence type="ECO:0000256" key="2">
    <source>
        <dbReference type="ARBA" id="ARBA00007069"/>
    </source>
</evidence>
<accession>A0A939KQA9</accession>
<evidence type="ECO:0000313" key="11">
    <source>
        <dbReference type="Proteomes" id="UP000664073"/>
    </source>
</evidence>
<keyword evidence="4" id="KW-1003">Cell membrane</keyword>
<evidence type="ECO:0000256" key="4">
    <source>
        <dbReference type="ARBA" id="ARBA00022475"/>
    </source>
</evidence>
<reference evidence="10" key="1">
    <citation type="submission" date="2021-03" db="EMBL/GenBank/DDBJ databases">
        <title>The complete genome sequence of Acetobacter sp. TBRC 12339.</title>
        <authorList>
            <person name="Charoenyingcharoen P."/>
            <person name="Yukphan P."/>
        </authorList>
    </citation>
    <scope>NUCLEOTIDE SEQUENCE</scope>
    <source>
        <strain evidence="10">TBRC 12339</strain>
    </source>
</reference>
<comment type="similarity">
    <text evidence="2">Belongs to the binding-protein-dependent transport system permease family. CysTW subfamily.</text>
</comment>
<dbReference type="AlphaFoldDB" id="A0A939KQA9"/>
<feature type="transmembrane region" description="Helical" evidence="8">
    <location>
        <begin position="148"/>
        <end position="172"/>
    </location>
</feature>
<keyword evidence="7 8" id="KW-0472">Membrane</keyword>
<protein>
    <submittedName>
        <fullName evidence="10">ABC transporter permease</fullName>
    </submittedName>
</protein>
<dbReference type="EMBL" id="JAFVMH010000003">
    <property type="protein sequence ID" value="MBO1325092.1"/>
    <property type="molecule type" value="Genomic_DNA"/>
</dbReference>